<feature type="transmembrane region" description="Helical" evidence="1">
    <location>
        <begin position="106"/>
        <end position="127"/>
    </location>
</feature>
<feature type="transmembrane region" description="Helical" evidence="1">
    <location>
        <begin position="21"/>
        <end position="41"/>
    </location>
</feature>
<dbReference type="EMBL" id="SOHM01000032">
    <property type="protein sequence ID" value="TFD86672.1"/>
    <property type="molecule type" value="Genomic_DNA"/>
</dbReference>
<feature type="transmembrane region" description="Helical" evidence="1">
    <location>
        <begin position="53"/>
        <end position="73"/>
    </location>
</feature>
<dbReference type="Proteomes" id="UP000298468">
    <property type="component" value="Unassembled WGS sequence"/>
</dbReference>
<dbReference type="OrthoDB" id="3732892at2"/>
<keyword evidence="1" id="KW-0472">Membrane</keyword>
<keyword evidence="3" id="KW-1185">Reference proteome</keyword>
<evidence type="ECO:0000256" key="1">
    <source>
        <dbReference type="SAM" id="Phobius"/>
    </source>
</evidence>
<dbReference type="AlphaFoldDB" id="A0A4R9BL22"/>
<feature type="transmembrane region" description="Helical" evidence="1">
    <location>
        <begin position="139"/>
        <end position="161"/>
    </location>
</feature>
<gene>
    <name evidence="2" type="ORF">E3T61_16130</name>
</gene>
<name>A0A4R9BL22_9MICO</name>
<evidence type="ECO:0000313" key="2">
    <source>
        <dbReference type="EMBL" id="TFD86672.1"/>
    </source>
</evidence>
<keyword evidence="1" id="KW-0812">Transmembrane</keyword>
<comment type="caution">
    <text evidence="2">The sequence shown here is derived from an EMBL/GenBank/DDBJ whole genome shotgun (WGS) entry which is preliminary data.</text>
</comment>
<evidence type="ECO:0000313" key="3">
    <source>
        <dbReference type="Proteomes" id="UP000298468"/>
    </source>
</evidence>
<keyword evidence="1" id="KW-1133">Transmembrane helix</keyword>
<sequence length="198" mass="20923">MARAPTPGRADYLSGLDRWGAPVSLTLSAAALVGLNVLVSVNPNGTFDDPVRAGLWFPSGLLWAVAFVSFLVGRMLTGRILQHGQPARDDTELAWSDALRSRTLRVFALTPAIGAFAGLAAALLTVSSAVSTESATGRVISLAATLTLAVISLALAGFSLWSEFTTRTPHYLVRLWPAVVAQLRDPDRQVVAASTWGP</sequence>
<accession>A0A4R9BL22</accession>
<reference evidence="2 3" key="1">
    <citation type="submission" date="2019-03" db="EMBL/GenBank/DDBJ databases">
        <title>Genomics of glacier-inhabiting Cryobacterium strains.</title>
        <authorList>
            <person name="Liu Q."/>
            <person name="Xin Y.-H."/>
        </authorList>
    </citation>
    <scope>NUCLEOTIDE SEQUENCE [LARGE SCALE GENOMIC DNA]</scope>
    <source>
        <strain evidence="2 3">Sr59</strain>
    </source>
</reference>
<organism evidence="2 3">
    <name type="scientific">Cryobacterium lactosi</name>
    <dbReference type="NCBI Taxonomy" id="1259202"/>
    <lineage>
        <taxon>Bacteria</taxon>
        <taxon>Bacillati</taxon>
        <taxon>Actinomycetota</taxon>
        <taxon>Actinomycetes</taxon>
        <taxon>Micrococcales</taxon>
        <taxon>Microbacteriaceae</taxon>
        <taxon>Cryobacterium</taxon>
    </lineage>
</organism>
<protein>
    <submittedName>
        <fullName evidence="2">Uncharacterized protein</fullName>
    </submittedName>
</protein>
<proteinExistence type="predicted"/>